<dbReference type="PROSITE" id="PS51194">
    <property type="entry name" value="HELICASE_CTER"/>
    <property type="match status" value="1"/>
</dbReference>
<dbReference type="InterPro" id="IPR011545">
    <property type="entry name" value="DEAD/DEAH_box_helicase_dom"/>
</dbReference>
<dbReference type="PROSITE" id="PS51192">
    <property type="entry name" value="HELICASE_ATP_BIND_1"/>
    <property type="match status" value="1"/>
</dbReference>
<dbReference type="Gene3D" id="1.10.3380.30">
    <property type="match status" value="1"/>
</dbReference>
<keyword evidence="1" id="KW-0547">Nucleotide-binding</keyword>
<dbReference type="SMART" id="SM00490">
    <property type="entry name" value="HELICc"/>
    <property type="match status" value="1"/>
</dbReference>
<dbReference type="OrthoDB" id="3229913at2"/>
<keyword evidence="4" id="KW-0067">ATP-binding</keyword>
<evidence type="ECO:0000256" key="1">
    <source>
        <dbReference type="ARBA" id="ARBA00022741"/>
    </source>
</evidence>
<dbReference type="Gene3D" id="3.40.50.300">
    <property type="entry name" value="P-loop containing nucleotide triphosphate hydrolases"/>
    <property type="match status" value="2"/>
</dbReference>
<dbReference type="InterPro" id="IPR012961">
    <property type="entry name" value="Ski2/MTR4_C"/>
</dbReference>
<keyword evidence="3 8" id="KW-0347">Helicase</keyword>
<accession>B0CAG8</accession>
<dbReference type="InterPro" id="IPR027417">
    <property type="entry name" value="P-loop_NTPase"/>
</dbReference>
<dbReference type="SMART" id="SM00487">
    <property type="entry name" value="DEXDc"/>
    <property type="match status" value="1"/>
</dbReference>
<evidence type="ECO:0000256" key="4">
    <source>
        <dbReference type="ARBA" id="ARBA00022840"/>
    </source>
</evidence>
<evidence type="ECO:0000313" key="9">
    <source>
        <dbReference type="Proteomes" id="UP000000268"/>
    </source>
</evidence>
<dbReference type="PANTHER" id="PTHR12131">
    <property type="entry name" value="ATP-DEPENDENT RNA AND DNA HELICASE"/>
    <property type="match status" value="1"/>
</dbReference>
<evidence type="ECO:0000256" key="3">
    <source>
        <dbReference type="ARBA" id="ARBA00022806"/>
    </source>
</evidence>
<dbReference type="GO" id="GO:0003676">
    <property type="term" value="F:nucleic acid binding"/>
    <property type="evidence" value="ECO:0007669"/>
    <property type="project" value="InterPro"/>
</dbReference>
<dbReference type="InterPro" id="IPR001650">
    <property type="entry name" value="Helicase_C-like"/>
</dbReference>
<dbReference type="Pfam" id="PF00271">
    <property type="entry name" value="Helicase_C"/>
    <property type="match status" value="1"/>
</dbReference>
<evidence type="ECO:0000313" key="8">
    <source>
        <dbReference type="EMBL" id="ABW29034.1"/>
    </source>
</evidence>
<evidence type="ECO:0000256" key="2">
    <source>
        <dbReference type="ARBA" id="ARBA00022801"/>
    </source>
</evidence>
<keyword evidence="2" id="KW-0378">Hydrolase</keyword>
<protein>
    <submittedName>
        <fullName evidence="8">DEAD/DEAH box-like helicase</fullName>
    </submittedName>
</protein>
<dbReference type="GO" id="GO:0005524">
    <property type="term" value="F:ATP binding"/>
    <property type="evidence" value="ECO:0007669"/>
    <property type="project" value="UniProtKB-KW"/>
</dbReference>
<gene>
    <name evidence="8" type="ordered locus">AM1_4052</name>
</gene>
<dbReference type="Pfam" id="PF00270">
    <property type="entry name" value="DEAD"/>
    <property type="match status" value="1"/>
</dbReference>
<dbReference type="PANTHER" id="PTHR12131:SF1">
    <property type="entry name" value="ATP-DEPENDENT RNA HELICASE SUPV3L1, MITOCHONDRIAL-RELATED"/>
    <property type="match status" value="1"/>
</dbReference>
<evidence type="ECO:0000256" key="5">
    <source>
        <dbReference type="SAM" id="MobiDB-lite"/>
    </source>
</evidence>
<reference evidence="8 9" key="1">
    <citation type="journal article" date="2008" name="Proc. Natl. Acad. Sci. U.S.A.">
        <title>Niche adaptation and genome expansion in the chlorophyll d-producing cyanobacterium Acaryochloris marina.</title>
        <authorList>
            <person name="Swingley W.D."/>
            <person name="Chen M."/>
            <person name="Cheung P.C."/>
            <person name="Conrad A.L."/>
            <person name="Dejesa L.C."/>
            <person name="Hao J."/>
            <person name="Honchak B.M."/>
            <person name="Karbach L.E."/>
            <person name="Kurdoglu A."/>
            <person name="Lahiri S."/>
            <person name="Mastrian S.D."/>
            <person name="Miyashita H."/>
            <person name="Page L."/>
            <person name="Ramakrishna P."/>
            <person name="Satoh S."/>
            <person name="Sattley W.M."/>
            <person name="Shimada Y."/>
            <person name="Taylor H.L."/>
            <person name="Tomo T."/>
            <person name="Tsuchiya T."/>
            <person name="Wang Z.T."/>
            <person name="Raymond J."/>
            <person name="Mimuro M."/>
            <person name="Blankenship R.E."/>
            <person name="Touchman J.W."/>
        </authorList>
    </citation>
    <scope>NUCLEOTIDE SEQUENCE [LARGE SCALE GENOMIC DNA]</scope>
    <source>
        <strain evidence="9">MBIC 11017</strain>
    </source>
</reference>
<dbReference type="RefSeq" id="WP_012164387.1">
    <property type="nucleotide sequence ID" value="NC_009925.1"/>
</dbReference>
<dbReference type="SMART" id="SM01142">
    <property type="entry name" value="DSHCT"/>
    <property type="match status" value="1"/>
</dbReference>
<dbReference type="GO" id="GO:0016787">
    <property type="term" value="F:hydrolase activity"/>
    <property type="evidence" value="ECO:0007669"/>
    <property type="project" value="UniProtKB-KW"/>
</dbReference>
<dbReference type="EMBL" id="CP000828">
    <property type="protein sequence ID" value="ABW29034.1"/>
    <property type="molecule type" value="Genomic_DNA"/>
</dbReference>
<dbReference type="Pfam" id="PF08148">
    <property type="entry name" value="DSHCT"/>
    <property type="match status" value="1"/>
</dbReference>
<dbReference type="GO" id="GO:0055087">
    <property type="term" value="C:Ski complex"/>
    <property type="evidence" value="ECO:0007669"/>
    <property type="project" value="TreeGrafter"/>
</dbReference>
<feature type="domain" description="Helicase ATP-binding" evidence="6">
    <location>
        <begin position="24"/>
        <end position="187"/>
    </location>
</feature>
<dbReference type="STRING" id="329726.AM1_4052"/>
<dbReference type="KEGG" id="amr:AM1_4052"/>
<dbReference type="Proteomes" id="UP000000268">
    <property type="component" value="Chromosome"/>
</dbReference>
<dbReference type="GO" id="GO:0070478">
    <property type="term" value="P:nuclear-transcribed mRNA catabolic process, 3'-5' exonucleolytic nonsense-mediated decay"/>
    <property type="evidence" value="ECO:0007669"/>
    <property type="project" value="TreeGrafter"/>
</dbReference>
<dbReference type="HOGENOM" id="CLU_002902_4_0_3"/>
<keyword evidence="9" id="KW-1185">Reference proteome</keyword>
<sequence length="909" mass="102034">MPISVPEFQQLFPYQLDEFQQQAINALDANQSVVVSAPTGSGKTMVGEYAIYRALQHGQRVFYTTPLKALSNQKLRDFQHMFGDQAVGLLTGDLSVNRSAPILVMTTEIFRNILYGTLTDVVNTSLEGVTSVILDECHYMNDRQRGTVWEESIIYCPADIQLIALSATVANAQQLVDWMSWVHGPTQLIESDWRPVPLAYFFANAKGLFPLLNQKHTALNPRLKAQAKKHHGHRHQRRADSPDVIAVLQHLREREMLPAIYFIFSRKGCDRTVESTAHLNLLTPAESAQMQIQIETFRQQHPDVGRPQQFAAIAHGIAAHHAGLLPQWKTWVEELFQAGLIKVVFATETLAAGINMPARTTVIASLSKRTDLGHRLLTASEVLQMAGRAGRRGMDTQGYVITVQTPFEGAKEAAYLATIGPDPLVSQFTPSYGMVLNLLQTRTLDESKRLIDQSFGQYIASVQLSPQKQAIADLQQELTLLLQKLGTIDEGALKSYQKLQQRLKEELRLLKILDQQAQETLASELTLILDHIESGAILSFTPPKSKTPIAGVFVANIPSPGHFPYLVCLSQNNHWFVIARGDVMHLDGQLNRPTQAQQLTVPPSLTKKGQTQQGDATSLQVAEQVPDSTWQPAPEVMHQQQRLQAVESQMQQHPAHASRQDHSKFARWQRRVTTLERQLHDRETKFNRQFQHQWQAFMALVEILQKFRGLEDLRPTELGQITAAFRGENELWLGLACQSQALNTLDPHILAAVCAALVVDNTRPDVWLKFRPSATVQQAVKPLRPIRRQLIQTQHRYEAPFPVCLDTDLVGLVEQWALGISWSDLCDATSLDAGDLVRILRRTVDLLSQIPYVPYLSEELKKNARRAEQPMNRFPISDTSLLPDAAIEEDLAKDLLPEDSVPEPSELSN</sequence>
<evidence type="ECO:0000259" key="6">
    <source>
        <dbReference type="PROSITE" id="PS51192"/>
    </source>
</evidence>
<dbReference type="SUPFAM" id="SSF52540">
    <property type="entry name" value="P-loop containing nucleoside triphosphate hydrolases"/>
    <property type="match status" value="1"/>
</dbReference>
<evidence type="ECO:0000259" key="7">
    <source>
        <dbReference type="PROSITE" id="PS51194"/>
    </source>
</evidence>
<name>B0CAG8_ACAM1</name>
<dbReference type="GO" id="GO:0004386">
    <property type="term" value="F:helicase activity"/>
    <property type="evidence" value="ECO:0007669"/>
    <property type="project" value="UniProtKB-KW"/>
</dbReference>
<dbReference type="AlphaFoldDB" id="B0CAG8"/>
<dbReference type="eggNOG" id="COG4581">
    <property type="taxonomic scope" value="Bacteria"/>
</dbReference>
<proteinExistence type="predicted"/>
<feature type="domain" description="Helicase C-terminal" evidence="7">
    <location>
        <begin position="243"/>
        <end position="439"/>
    </location>
</feature>
<dbReference type="InterPro" id="IPR050699">
    <property type="entry name" value="RNA-DNA_Helicase"/>
</dbReference>
<dbReference type="InterPro" id="IPR014001">
    <property type="entry name" value="Helicase_ATP-bd"/>
</dbReference>
<organism evidence="8 9">
    <name type="scientific">Acaryochloris marina (strain MBIC 11017)</name>
    <dbReference type="NCBI Taxonomy" id="329726"/>
    <lineage>
        <taxon>Bacteria</taxon>
        <taxon>Bacillati</taxon>
        <taxon>Cyanobacteriota</taxon>
        <taxon>Cyanophyceae</taxon>
        <taxon>Acaryochloridales</taxon>
        <taxon>Acaryochloridaceae</taxon>
        <taxon>Acaryochloris</taxon>
    </lineage>
</organism>
<dbReference type="CDD" id="cd18795">
    <property type="entry name" value="SF2_C_Ski2"/>
    <property type="match status" value="1"/>
</dbReference>
<feature type="region of interest" description="Disordered" evidence="5">
    <location>
        <begin position="596"/>
        <end position="628"/>
    </location>
</feature>